<evidence type="ECO:0000256" key="2">
    <source>
        <dbReference type="ARBA" id="ARBA00004613"/>
    </source>
</evidence>
<evidence type="ECO:0000256" key="4">
    <source>
        <dbReference type="ARBA" id="ARBA00016244"/>
    </source>
</evidence>
<organism evidence="11 12">
    <name type="scientific">Arthrobacter halodurans</name>
    <dbReference type="NCBI Taxonomy" id="516699"/>
    <lineage>
        <taxon>Bacteria</taxon>
        <taxon>Bacillati</taxon>
        <taxon>Actinomycetota</taxon>
        <taxon>Actinomycetes</taxon>
        <taxon>Micrococcales</taxon>
        <taxon>Micrococcaceae</taxon>
        <taxon>Arthrobacter</taxon>
    </lineage>
</organism>
<dbReference type="InterPro" id="IPR053927">
    <property type="entry name" value="FlgK_helical"/>
</dbReference>
<protein>
    <recommendedName>
        <fullName evidence="4 7">Flagellar hook-associated protein 1</fullName>
        <shortName evidence="7">HAP1</shortName>
    </recommendedName>
</protein>
<dbReference type="NCBIfam" id="TIGR02492">
    <property type="entry name" value="flgK_ends"/>
    <property type="match status" value="1"/>
</dbReference>
<reference evidence="11 12" key="1">
    <citation type="submission" date="2024-09" db="EMBL/GenBank/DDBJ databases">
        <authorList>
            <person name="Salinas-Garcia M.A."/>
            <person name="Prieme A."/>
        </authorList>
    </citation>
    <scope>NUCLEOTIDE SEQUENCE [LARGE SCALE GENOMIC DNA]</scope>
    <source>
        <strain evidence="11 12">DSM 21081</strain>
    </source>
</reference>
<dbReference type="InterPro" id="IPR002371">
    <property type="entry name" value="FlgK"/>
</dbReference>
<feature type="domain" description="Flagellar basal-body/hook protein C-terminal" evidence="9">
    <location>
        <begin position="429"/>
        <end position="467"/>
    </location>
</feature>
<evidence type="ECO:0000313" key="12">
    <source>
        <dbReference type="Proteomes" id="UP001575652"/>
    </source>
</evidence>
<feature type="domain" description="Flagellar hook-associated protein FlgK helical" evidence="10">
    <location>
        <begin position="100"/>
        <end position="341"/>
    </location>
</feature>
<keyword evidence="11" id="KW-0969">Cilium</keyword>
<keyword evidence="11" id="KW-0966">Cell projection</keyword>
<keyword evidence="6 7" id="KW-0975">Bacterial flagellum</keyword>
<dbReference type="PANTHER" id="PTHR30033:SF1">
    <property type="entry name" value="FLAGELLAR HOOK-ASSOCIATED PROTEIN 1"/>
    <property type="match status" value="1"/>
</dbReference>
<evidence type="ECO:0000256" key="6">
    <source>
        <dbReference type="ARBA" id="ARBA00023143"/>
    </source>
</evidence>
<dbReference type="PANTHER" id="PTHR30033">
    <property type="entry name" value="FLAGELLAR HOOK-ASSOCIATED PROTEIN 1"/>
    <property type="match status" value="1"/>
</dbReference>
<dbReference type="SUPFAM" id="SSF64518">
    <property type="entry name" value="Phase 1 flagellin"/>
    <property type="match status" value="1"/>
</dbReference>
<feature type="domain" description="Flagellar basal body rod protein N-terminal" evidence="8">
    <location>
        <begin position="7"/>
        <end position="37"/>
    </location>
</feature>
<keyword evidence="12" id="KW-1185">Reference proteome</keyword>
<accession>A0ABV4UNW4</accession>
<keyword evidence="5 7" id="KW-0964">Secreted</keyword>
<dbReference type="RefSeq" id="WP_373972516.1">
    <property type="nucleotide sequence ID" value="NZ_JBHDLJ010000010.1"/>
</dbReference>
<evidence type="ECO:0000259" key="8">
    <source>
        <dbReference type="Pfam" id="PF00460"/>
    </source>
</evidence>
<evidence type="ECO:0000256" key="1">
    <source>
        <dbReference type="ARBA" id="ARBA00004365"/>
    </source>
</evidence>
<evidence type="ECO:0000313" key="11">
    <source>
        <dbReference type="EMBL" id="MFB0835339.1"/>
    </source>
</evidence>
<dbReference type="Pfam" id="PF06429">
    <property type="entry name" value="Flg_bbr_C"/>
    <property type="match status" value="1"/>
</dbReference>
<keyword evidence="11" id="KW-0282">Flagellum</keyword>
<evidence type="ECO:0000259" key="9">
    <source>
        <dbReference type="Pfam" id="PF06429"/>
    </source>
</evidence>
<gene>
    <name evidence="7 11" type="primary">flgK</name>
    <name evidence="11" type="ORF">ACETWP_12140</name>
</gene>
<dbReference type="PRINTS" id="PR01005">
    <property type="entry name" value="FLGHOOKAP1"/>
</dbReference>
<dbReference type="InterPro" id="IPR001444">
    <property type="entry name" value="Flag_bb_rod_N"/>
</dbReference>
<evidence type="ECO:0000256" key="5">
    <source>
        <dbReference type="ARBA" id="ARBA00022525"/>
    </source>
</evidence>
<evidence type="ECO:0000256" key="3">
    <source>
        <dbReference type="ARBA" id="ARBA00009677"/>
    </source>
</evidence>
<comment type="subcellular location">
    <subcellularLocation>
        <location evidence="1 7">Bacterial flagellum</location>
    </subcellularLocation>
    <subcellularLocation>
        <location evidence="2 7">Secreted</location>
    </subcellularLocation>
</comment>
<comment type="similarity">
    <text evidence="3 7">Belongs to the flagella basal body rod proteins family.</text>
</comment>
<dbReference type="Pfam" id="PF00460">
    <property type="entry name" value="Flg_bb_rod"/>
    <property type="match status" value="1"/>
</dbReference>
<comment type="caution">
    <text evidence="11">The sequence shown here is derived from an EMBL/GenBank/DDBJ whole genome shotgun (WGS) entry which is preliminary data.</text>
</comment>
<dbReference type="Proteomes" id="UP001575652">
    <property type="component" value="Unassembled WGS sequence"/>
</dbReference>
<evidence type="ECO:0000256" key="7">
    <source>
        <dbReference type="RuleBase" id="RU362065"/>
    </source>
</evidence>
<dbReference type="InterPro" id="IPR010930">
    <property type="entry name" value="Flg_bb/hook_C_dom"/>
</dbReference>
<dbReference type="EMBL" id="JBHDLJ010000010">
    <property type="protein sequence ID" value="MFB0835339.1"/>
    <property type="molecule type" value="Genomic_DNA"/>
</dbReference>
<sequence length="474" mass="46979">MSTFGGLNTAMTGLNAARLAMETAGQNIANVGTAGYTRQRADVTSVGAPATVGPLAGRPAAGQGVSIVGIARLADAHLDARVRGTAAAAGFADTRAAGLADLEGILREPGQNGLSSLLSGFWAGWQEVANRPGDPAPAAALIGAAQQLASRLSASSRELDQQWTAQRGTLDSLVSELNSSAGRVAELNGSIRSTVAAGGNANELLDQRATLTARIAELSGATVRDAGDGTVEVLLGGNALVAGTSARTVQVSEQAQGARVPGGGTPALEWRHRPGEALSLDAGRIAGSLSLLAPADGAGTGGPIAELSAALDTVAAALADTVNEVQLAGARPDGRPATAFFGYDAARPAASLAVLAAGAHELATGTPGAGPLDGSNADRMAALADAPGGADALWSATVLAIGTATRAEAQQSVLAAVASVAAATQQQSAAGVSLDEENVALIAHQHAYQGAARVMTAIDEMLDTLINRTGVVGR</sequence>
<dbReference type="Pfam" id="PF22638">
    <property type="entry name" value="FlgK_D1"/>
    <property type="match status" value="1"/>
</dbReference>
<evidence type="ECO:0000259" key="10">
    <source>
        <dbReference type="Pfam" id="PF22638"/>
    </source>
</evidence>
<name>A0ABV4UNW4_9MICC</name>
<proteinExistence type="inferred from homology"/>